<gene>
    <name evidence="1" type="ORF">ATY37_14770</name>
</gene>
<protein>
    <submittedName>
        <fullName evidence="1">Uncharacterized protein</fullName>
    </submittedName>
</protein>
<reference evidence="2" key="1">
    <citation type="submission" date="2015-12" db="EMBL/GenBank/DDBJ databases">
        <authorList>
            <person name="Shamseldin A."/>
            <person name="Moawad H."/>
            <person name="Abd El-Rahim W.M."/>
            <person name="Sadowsky M.J."/>
        </authorList>
    </citation>
    <scope>NUCLEOTIDE SEQUENCE [LARGE SCALE GENOMIC DNA]</scope>
    <source>
        <strain evidence="2">2538-88</strain>
    </source>
</reference>
<sequence>MGLIMSEQHHEISNVVTDGELIQQIYNLDNQWEAIACIFGGCEICASEDDFYQLELDDKTYSICVNCHTVYQEDE</sequence>
<dbReference type="Proteomes" id="UP000075346">
    <property type="component" value="Unassembled WGS sequence"/>
</dbReference>
<name>A0A151KYH3_9VIBR</name>
<dbReference type="EMBL" id="LOBR01000032">
    <property type="protein sequence ID" value="KYN88868.1"/>
    <property type="molecule type" value="Genomic_DNA"/>
</dbReference>
<evidence type="ECO:0000313" key="2">
    <source>
        <dbReference type="Proteomes" id="UP000075346"/>
    </source>
</evidence>
<evidence type="ECO:0000313" key="1">
    <source>
        <dbReference type="EMBL" id="KYN88868.1"/>
    </source>
</evidence>
<comment type="caution">
    <text evidence="1">The sequence shown here is derived from an EMBL/GenBank/DDBJ whole genome shotgun (WGS) entry which is preliminary data.</text>
</comment>
<organism evidence="1 2">
    <name type="scientific">Vibrio cidicii</name>
    <dbReference type="NCBI Taxonomy" id="1763883"/>
    <lineage>
        <taxon>Bacteria</taxon>
        <taxon>Pseudomonadati</taxon>
        <taxon>Pseudomonadota</taxon>
        <taxon>Gammaproteobacteria</taxon>
        <taxon>Vibrionales</taxon>
        <taxon>Vibrionaceae</taxon>
        <taxon>Vibrio</taxon>
    </lineage>
</organism>
<accession>A0A151KYH3</accession>
<dbReference type="AlphaFoldDB" id="A0A151KYH3"/>
<proteinExistence type="predicted"/>